<accession>A0A6A4QB07</accession>
<dbReference type="OrthoDB" id="1727270at2759"/>
<evidence type="ECO:0000313" key="2">
    <source>
        <dbReference type="Proteomes" id="UP000447434"/>
    </source>
</evidence>
<dbReference type="PANTHER" id="PTHR46034:SF7">
    <property type="entry name" value="INFLUENZA VIRUS NS1A-BINDING PROTEIN"/>
    <property type="match status" value="1"/>
</dbReference>
<organism evidence="1 2">
    <name type="scientific">Lupinus albus</name>
    <name type="common">White lupine</name>
    <name type="synonym">Lupinus termis</name>
    <dbReference type="NCBI Taxonomy" id="3870"/>
    <lineage>
        <taxon>Eukaryota</taxon>
        <taxon>Viridiplantae</taxon>
        <taxon>Streptophyta</taxon>
        <taxon>Embryophyta</taxon>
        <taxon>Tracheophyta</taxon>
        <taxon>Spermatophyta</taxon>
        <taxon>Magnoliopsida</taxon>
        <taxon>eudicotyledons</taxon>
        <taxon>Gunneridae</taxon>
        <taxon>Pentapetalae</taxon>
        <taxon>rosids</taxon>
        <taxon>fabids</taxon>
        <taxon>Fabales</taxon>
        <taxon>Fabaceae</taxon>
        <taxon>Papilionoideae</taxon>
        <taxon>50 kb inversion clade</taxon>
        <taxon>genistoids sensu lato</taxon>
        <taxon>core genistoids</taxon>
        <taxon>Genisteae</taxon>
        <taxon>Lupinus</taxon>
    </lineage>
</organism>
<dbReference type="InterPro" id="IPR044832">
    <property type="entry name" value="NRP-like"/>
</dbReference>
<dbReference type="SUPFAM" id="SSF117281">
    <property type="entry name" value="Kelch motif"/>
    <property type="match status" value="1"/>
</dbReference>
<gene>
    <name evidence="1" type="ORF">Lalb_Chr07g0191001</name>
</gene>
<dbReference type="InterPro" id="IPR006652">
    <property type="entry name" value="Kelch_1"/>
</dbReference>
<proteinExistence type="predicted"/>
<reference evidence="2" key="1">
    <citation type="journal article" date="2020" name="Nat. Commun.">
        <title>Genome sequence of the cluster root forming white lupin.</title>
        <authorList>
            <person name="Hufnagel B."/>
            <person name="Marques A."/>
            <person name="Soriano A."/>
            <person name="Marques L."/>
            <person name="Divol F."/>
            <person name="Doumas P."/>
            <person name="Sallet E."/>
            <person name="Mancinotti D."/>
            <person name="Carrere S."/>
            <person name="Marande W."/>
            <person name="Arribat S."/>
            <person name="Keller J."/>
            <person name="Huneau C."/>
            <person name="Blein T."/>
            <person name="Aime D."/>
            <person name="Laguerre M."/>
            <person name="Taylor J."/>
            <person name="Schubert V."/>
            <person name="Nelson M."/>
            <person name="Geu-Flores F."/>
            <person name="Crespi M."/>
            <person name="Gallardo-Guerrero K."/>
            <person name="Delaux P.-M."/>
            <person name="Salse J."/>
            <person name="Berges H."/>
            <person name="Guyot R."/>
            <person name="Gouzy J."/>
            <person name="Peret B."/>
        </authorList>
    </citation>
    <scope>NUCLEOTIDE SEQUENCE [LARGE SCALE GENOMIC DNA]</scope>
    <source>
        <strain evidence="2">cv. Amiga</strain>
    </source>
</reference>
<sequence length="235" mass="26068">MDATFEIQLLKDRCTMLESECNLPLTLVKKIVTQSSSEPQLDPKESLFLIGGSDGDSELASMDLYCPSKNVIKTRTPTSAACSYISAVHLNDQLYAFGGGNGHIWYDKVESYNKILVKWTFFSSLSRKKGSLAGVSMINKIFEVGSGKGTFCFSDVEILDFDIGCSISTRSMRFVLAAMELNGVLYASSGNNGIDYFKSAEIFDPREHSWTKISNMNTKRGCHPMIVLNDKLYVL</sequence>
<dbReference type="Proteomes" id="UP000447434">
    <property type="component" value="Chromosome 7"/>
</dbReference>
<keyword evidence="2" id="KW-1185">Reference proteome</keyword>
<comment type="caution">
    <text evidence="1">The sequence shown here is derived from an EMBL/GenBank/DDBJ whole genome shotgun (WGS) entry which is preliminary data.</text>
</comment>
<dbReference type="AlphaFoldDB" id="A0A6A4QB07"/>
<dbReference type="SMART" id="SM00612">
    <property type="entry name" value="Kelch"/>
    <property type="match status" value="3"/>
</dbReference>
<dbReference type="EMBL" id="WOCE01000007">
    <property type="protein sequence ID" value="KAE9610842.1"/>
    <property type="molecule type" value="Genomic_DNA"/>
</dbReference>
<dbReference type="Gene3D" id="2.120.10.80">
    <property type="entry name" value="Kelch-type beta propeller"/>
    <property type="match status" value="1"/>
</dbReference>
<evidence type="ECO:0000313" key="1">
    <source>
        <dbReference type="EMBL" id="KAE9610842.1"/>
    </source>
</evidence>
<name>A0A6A4QB07_LUPAL</name>
<dbReference type="PANTHER" id="PTHR46034">
    <property type="match status" value="1"/>
</dbReference>
<dbReference type="Pfam" id="PF01344">
    <property type="entry name" value="Kelch_1"/>
    <property type="match status" value="2"/>
</dbReference>
<protein>
    <submittedName>
        <fullName evidence="1">Putative kelch-type beta propeller</fullName>
    </submittedName>
</protein>
<dbReference type="InterPro" id="IPR015915">
    <property type="entry name" value="Kelch-typ_b-propeller"/>
</dbReference>
<dbReference type="GO" id="GO:0034976">
    <property type="term" value="P:response to endoplasmic reticulum stress"/>
    <property type="evidence" value="ECO:0007669"/>
    <property type="project" value="InterPro"/>
</dbReference>